<sequence length="200" mass="22822">METILETILMNSRFLLVNDSSPTYHSKSYDYTSVLDYFIISSNLGPFVNSFNVLDDDLSIKLTHQPQSNSIMKKLIDPNMSVPLLTAQDPARTGLVASKNVKSSNLDERMKEMLNGTITCSLKSSSFFTLEKKVFALLCLEVFLIHGRALARYRKQINKNNKMVSLMLMDYHLVLNTKTTIQYNKILNIHIHFILQPVTI</sequence>
<dbReference type="Proteomes" id="UP000276133">
    <property type="component" value="Unassembled WGS sequence"/>
</dbReference>
<dbReference type="EMBL" id="REGN01001270">
    <property type="protein sequence ID" value="RNA35933.1"/>
    <property type="molecule type" value="Genomic_DNA"/>
</dbReference>
<dbReference type="OrthoDB" id="411871at2759"/>
<evidence type="ECO:0000313" key="2">
    <source>
        <dbReference type="Proteomes" id="UP000276133"/>
    </source>
</evidence>
<gene>
    <name evidence="1" type="ORF">BpHYR1_007337</name>
</gene>
<comment type="caution">
    <text evidence="1">The sequence shown here is derived from an EMBL/GenBank/DDBJ whole genome shotgun (WGS) entry which is preliminary data.</text>
</comment>
<organism evidence="1 2">
    <name type="scientific">Brachionus plicatilis</name>
    <name type="common">Marine rotifer</name>
    <name type="synonym">Brachionus muelleri</name>
    <dbReference type="NCBI Taxonomy" id="10195"/>
    <lineage>
        <taxon>Eukaryota</taxon>
        <taxon>Metazoa</taxon>
        <taxon>Spiralia</taxon>
        <taxon>Gnathifera</taxon>
        <taxon>Rotifera</taxon>
        <taxon>Eurotatoria</taxon>
        <taxon>Monogononta</taxon>
        <taxon>Pseudotrocha</taxon>
        <taxon>Ploima</taxon>
        <taxon>Brachionidae</taxon>
        <taxon>Brachionus</taxon>
    </lineage>
</organism>
<accession>A0A3M7SJH7</accession>
<keyword evidence="2" id="KW-1185">Reference proteome</keyword>
<dbReference type="AlphaFoldDB" id="A0A3M7SJH7"/>
<name>A0A3M7SJH7_BRAPC</name>
<reference evidence="1 2" key="1">
    <citation type="journal article" date="2018" name="Sci. Rep.">
        <title>Genomic signatures of local adaptation to the degree of environmental predictability in rotifers.</title>
        <authorList>
            <person name="Franch-Gras L."/>
            <person name="Hahn C."/>
            <person name="Garcia-Roger E.M."/>
            <person name="Carmona M.J."/>
            <person name="Serra M."/>
            <person name="Gomez A."/>
        </authorList>
    </citation>
    <scope>NUCLEOTIDE SEQUENCE [LARGE SCALE GENOMIC DNA]</scope>
    <source>
        <strain evidence="1">HYR1</strain>
    </source>
</reference>
<evidence type="ECO:0000313" key="1">
    <source>
        <dbReference type="EMBL" id="RNA35933.1"/>
    </source>
</evidence>
<proteinExistence type="predicted"/>
<protein>
    <submittedName>
        <fullName evidence="1">Uncharacterized protein</fullName>
    </submittedName>
</protein>